<accession>A0ABX1CWH7</accession>
<gene>
    <name evidence="1" type="ORF">HBH26_18835</name>
</gene>
<proteinExistence type="predicted"/>
<organism evidence="1 2">
    <name type="scientific">Sphingomonas corticis</name>
    <dbReference type="NCBI Taxonomy" id="2722791"/>
    <lineage>
        <taxon>Bacteria</taxon>
        <taxon>Pseudomonadati</taxon>
        <taxon>Pseudomonadota</taxon>
        <taxon>Alphaproteobacteria</taxon>
        <taxon>Sphingomonadales</taxon>
        <taxon>Sphingomonadaceae</taxon>
        <taxon>Sphingomonas</taxon>
    </lineage>
</organism>
<evidence type="ECO:0000313" key="1">
    <source>
        <dbReference type="EMBL" id="NJR80635.1"/>
    </source>
</evidence>
<dbReference type="Proteomes" id="UP000732399">
    <property type="component" value="Unassembled WGS sequence"/>
</dbReference>
<name>A0ABX1CWH7_9SPHN</name>
<dbReference type="EMBL" id="JAAVJH010000024">
    <property type="protein sequence ID" value="NJR80635.1"/>
    <property type="molecule type" value="Genomic_DNA"/>
</dbReference>
<evidence type="ECO:0008006" key="3">
    <source>
        <dbReference type="Google" id="ProtNLM"/>
    </source>
</evidence>
<evidence type="ECO:0000313" key="2">
    <source>
        <dbReference type="Proteomes" id="UP000732399"/>
    </source>
</evidence>
<comment type="caution">
    <text evidence="1">The sequence shown here is derived from an EMBL/GenBank/DDBJ whole genome shotgun (WGS) entry which is preliminary data.</text>
</comment>
<sequence length="66" mass="7800">MARQLKMGTISQEEFARLRRSIPAVTKQGVMDTYRISQHSWYKLRDGKPVKQNVIDRMRERYAAMA</sequence>
<protein>
    <recommendedName>
        <fullName evidence="3">Transcriptional regulator</fullName>
    </recommendedName>
</protein>
<keyword evidence="2" id="KW-1185">Reference proteome</keyword>
<reference evidence="1 2" key="1">
    <citation type="submission" date="2020-03" db="EMBL/GenBank/DDBJ databases">
        <authorList>
            <person name="Wang L."/>
            <person name="He N."/>
            <person name="Li Y."/>
            <person name="Fang Y."/>
            <person name="Zhang F."/>
        </authorList>
    </citation>
    <scope>NUCLEOTIDE SEQUENCE [LARGE SCALE GENOMIC DNA]</scope>
    <source>
        <strain evidence="1 2">36D10-4-7</strain>
    </source>
</reference>
<dbReference type="RefSeq" id="WP_168136183.1">
    <property type="nucleotide sequence ID" value="NZ_JAAVJH010000024.1"/>
</dbReference>